<sequence>MRSLTYYVAVTLDGFIAAPDGSFGFFPIEPDVTEALLPEYPEAVPVQGRKALGLEDVPNRRFDTVLMGWGTYLPALGEGITSPYPHLEQYVFSRTRTGTDPSVRVTAEDPVTVVRELKRRESDLGIWLCGGGKLAAALRPEIDELVIKRNPIVLGSGIPLFDGPFEPFRFTPVATRAFDSGVSVTRYTRAGADG</sequence>
<protein>
    <submittedName>
        <fullName evidence="2">Dihydrofolate reductase family protein</fullName>
    </submittedName>
</protein>
<evidence type="ECO:0000259" key="1">
    <source>
        <dbReference type="Pfam" id="PF01872"/>
    </source>
</evidence>
<dbReference type="RefSeq" id="WP_019434191.1">
    <property type="nucleotide sequence ID" value="NZ_BAAANQ010000007.1"/>
</dbReference>
<organism evidence="2 3">
    <name type="scientific">Streptomyces cheonanensis</name>
    <dbReference type="NCBI Taxonomy" id="312720"/>
    <lineage>
        <taxon>Bacteria</taxon>
        <taxon>Bacillati</taxon>
        <taxon>Actinomycetota</taxon>
        <taxon>Actinomycetes</taxon>
        <taxon>Kitasatosporales</taxon>
        <taxon>Streptomycetaceae</taxon>
        <taxon>Streptomyces</taxon>
    </lineage>
</organism>
<dbReference type="InterPro" id="IPR024072">
    <property type="entry name" value="DHFR-like_dom_sf"/>
</dbReference>
<dbReference type="Pfam" id="PF01872">
    <property type="entry name" value="RibD_C"/>
    <property type="match status" value="1"/>
</dbReference>
<dbReference type="InterPro" id="IPR002734">
    <property type="entry name" value="RibDG_C"/>
</dbReference>
<dbReference type="InterPro" id="IPR050765">
    <property type="entry name" value="Riboflavin_Biosynth_HTPR"/>
</dbReference>
<comment type="caution">
    <text evidence="2">The sequence shown here is derived from an EMBL/GenBank/DDBJ whole genome shotgun (WGS) entry which is preliminary data.</text>
</comment>
<keyword evidence="3" id="KW-1185">Reference proteome</keyword>
<feature type="domain" description="Bacterial bifunctional deaminase-reductase C-terminal" evidence="1">
    <location>
        <begin position="4"/>
        <end position="182"/>
    </location>
</feature>
<gene>
    <name evidence="2" type="ORF">GCM10009757_36870</name>
</gene>
<proteinExistence type="predicted"/>
<accession>A0ABP5GXY7</accession>
<name>A0ABP5GXY7_9ACTN</name>
<dbReference type="PANTHER" id="PTHR38011">
    <property type="entry name" value="DIHYDROFOLATE REDUCTASE FAMILY PROTEIN (AFU_ORTHOLOGUE AFUA_8G06820)"/>
    <property type="match status" value="1"/>
</dbReference>
<dbReference type="SUPFAM" id="SSF53597">
    <property type="entry name" value="Dihydrofolate reductase-like"/>
    <property type="match status" value="1"/>
</dbReference>
<dbReference type="Proteomes" id="UP001403094">
    <property type="component" value="Unassembled WGS sequence"/>
</dbReference>
<evidence type="ECO:0000313" key="2">
    <source>
        <dbReference type="EMBL" id="GAA2057750.1"/>
    </source>
</evidence>
<dbReference type="Gene3D" id="3.40.430.10">
    <property type="entry name" value="Dihydrofolate Reductase, subunit A"/>
    <property type="match status" value="1"/>
</dbReference>
<evidence type="ECO:0000313" key="3">
    <source>
        <dbReference type="Proteomes" id="UP001403094"/>
    </source>
</evidence>
<reference evidence="3" key="1">
    <citation type="journal article" date="2019" name="Int. J. Syst. Evol. Microbiol.">
        <title>The Global Catalogue of Microorganisms (GCM) 10K type strain sequencing project: providing services to taxonomists for standard genome sequencing and annotation.</title>
        <authorList>
            <consortium name="The Broad Institute Genomics Platform"/>
            <consortium name="The Broad Institute Genome Sequencing Center for Infectious Disease"/>
            <person name="Wu L."/>
            <person name="Ma J."/>
        </authorList>
    </citation>
    <scope>NUCLEOTIDE SEQUENCE [LARGE SCALE GENOMIC DNA]</scope>
    <source>
        <strain evidence="3">JCM 14549</strain>
    </source>
</reference>
<dbReference type="PANTHER" id="PTHR38011:SF11">
    <property type="entry name" value="2,5-DIAMINO-6-RIBOSYLAMINO-4(3H)-PYRIMIDINONE 5'-PHOSPHATE REDUCTASE"/>
    <property type="match status" value="1"/>
</dbReference>
<dbReference type="EMBL" id="BAAANQ010000007">
    <property type="protein sequence ID" value="GAA2057750.1"/>
    <property type="molecule type" value="Genomic_DNA"/>
</dbReference>